<dbReference type="HOGENOM" id="CLU_1557240_0_0_1"/>
<reference evidence="2" key="2">
    <citation type="submission" date="2015-02" db="UniProtKB">
        <authorList>
            <consortium name="EnsemblMetazoa"/>
        </authorList>
    </citation>
    <scope>IDENTIFICATION</scope>
</reference>
<keyword evidence="1" id="KW-0812">Transmembrane</keyword>
<accession>T1J8G3</accession>
<feature type="transmembrane region" description="Helical" evidence="1">
    <location>
        <begin position="35"/>
        <end position="56"/>
    </location>
</feature>
<protein>
    <submittedName>
        <fullName evidence="2">Uncharacterized protein</fullName>
    </submittedName>
</protein>
<evidence type="ECO:0000313" key="3">
    <source>
        <dbReference type="Proteomes" id="UP000014500"/>
    </source>
</evidence>
<name>T1J8G3_STRMM</name>
<reference evidence="3" key="1">
    <citation type="submission" date="2011-05" db="EMBL/GenBank/DDBJ databases">
        <authorList>
            <person name="Richards S.R."/>
            <person name="Qu J."/>
            <person name="Jiang H."/>
            <person name="Jhangiani S.N."/>
            <person name="Agravi P."/>
            <person name="Goodspeed R."/>
            <person name="Gross S."/>
            <person name="Mandapat C."/>
            <person name="Jackson L."/>
            <person name="Mathew T."/>
            <person name="Pu L."/>
            <person name="Thornton R."/>
            <person name="Saada N."/>
            <person name="Wilczek-Boney K.B."/>
            <person name="Lee S."/>
            <person name="Kovar C."/>
            <person name="Wu Y."/>
            <person name="Scherer S.E."/>
            <person name="Worley K.C."/>
            <person name="Muzny D.M."/>
            <person name="Gibbs R."/>
        </authorList>
    </citation>
    <scope>NUCLEOTIDE SEQUENCE</scope>
    <source>
        <strain evidence="3">Brora</strain>
    </source>
</reference>
<evidence type="ECO:0000256" key="1">
    <source>
        <dbReference type="SAM" id="Phobius"/>
    </source>
</evidence>
<keyword evidence="3" id="KW-1185">Reference proteome</keyword>
<keyword evidence="1" id="KW-0472">Membrane</keyword>
<proteinExistence type="predicted"/>
<dbReference type="EnsemblMetazoa" id="SMAR009994-RA">
    <property type="protein sequence ID" value="SMAR009994-PA"/>
    <property type="gene ID" value="SMAR009994"/>
</dbReference>
<dbReference type="AlphaFoldDB" id="T1J8G3"/>
<dbReference type="Proteomes" id="UP000014500">
    <property type="component" value="Unassembled WGS sequence"/>
</dbReference>
<sequence length="172" mass="19382">MLDSHLAETRAENSLLQTILSAENLETRFVLCTHYIFNAVFFLPTATSIFCTTILHRETITPLMTMCGLVVSRNTKGKLSNFTNKSHLTALYLESPLTATNHSSSGCSGTAITPFTFININKPATSSFIHEENNMKREIDVYCFIFYKVGSRNSQFLSQPVFIYNFVAILEF</sequence>
<organism evidence="2 3">
    <name type="scientific">Strigamia maritima</name>
    <name type="common">European centipede</name>
    <name type="synonym">Geophilus maritimus</name>
    <dbReference type="NCBI Taxonomy" id="126957"/>
    <lineage>
        <taxon>Eukaryota</taxon>
        <taxon>Metazoa</taxon>
        <taxon>Ecdysozoa</taxon>
        <taxon>Arthropoda</taxon>
        <taxon>Myriapoda</taxon>
        <taxon>Chilopoda</taxon>
        <taxon>Pleurostigmophora</taxon>
        <taxon>Geophilomorpha</taxon>
        <taxon>Linotaeniidae</taxon>
        <taxon>Strigamia</taxon>
    </lineage>
</organism>
<keyword evidence="1" id="KW-1133">Transmembrane helix</keyword>
<evidence type="ECO:0000313" key="2">
    <source>
        <dbReference type="EnsemblMetazoa" id="SMAR009994-PA"/>
    </source>
</evidence>
<dbReference type="EMBL" id="JH431954">
    <property type="status" value="NOT_ANNOTATED_CDS"/>
    <property type="molecule type" value="Genomic_DNA"/>
</dbReference>